<dbReference type="SUPFAM" id="SSF56112">
    <property type="entry name" value="Protein kinase-like (PK-like)"/>
    <property type="match status" value="1"/>
</dbReference>
<sequence>MSEGRRRERPVSSRCQNSEDYGEYGEYAETDPTGRYGRFDEMLGKGAMKTVYRAFDEVDGVEVAWNQAKIYDVMRSPEALQRLYSEVHLLSTLHHDSIISFHTSWVDGGKRTFNFITEMFTSGTLREYRQRYRRVDIRAVKNWARQILHGLVYLHGHDPPVIHRDLKCDNIFVNGHLGQVKIGDLGLAAILRGSQAAHSVIGTPEFMAPELYDEVYNELVDIYSFGMCVLEMLTGEYPYNECSNPAQIYRKVTLGKLPDSFYRVKDPEARRFIGRCLEHDASKRSPAKELLLDPFLLFLHGSDPPAMLISGNTRHSCSQPRSSQRAKQSPDMKITGKINSEGDTIILKVQITDKQGEAQNIYFPFDVVSDSPMDVATEMVRELEITYRDPSQIAEMIAREVSALVPDWKDPETGEGQQQSYVYGDEDDSHPFHELSSSTSTQGSMSYSLPSHHTGVPQPLWTKGIAGIISRMVPSSEGRDLKSLVLCYRF</sequence>
<dbReference type="SMART" id="SM00220">
    <property type="entry name" value="S_TKc"/>
    <property type="match status" value="1"/>
</dbReference>
<keyword evidence="12" id="KW-1185">Reference proteome</keyword>
<dbReference type="EC" id="2.7.11.1" evidence="1"/>
<feature type="region of interest" description="Disordered" evidence="9">
    <location>
        <begin position="1"/>
        <end position="28"/>
    </location>
</feature>
<keyword evidence="5" id="KW-0418">Kinase</keyword>
<feature type="region of interest" description="Disordered" evidence="9">
    <location>
        <begin position="407"/>
        <end position="449"/>
    </location>
</feature>
<feature type="compositionally biased region" description="Basic and acidic residues" evidence="9">
    <location>
        <begin position="1"/>
        <end position="11"/>
    </location>
</feature>
<evidence type="ECO:0000256" key="3">
    <source>
        <dbReference type="ARBA" id="ARBA00022679"/>
    </source>
</evidence>
<evidence type="ECO:0000256" key="1">
    <source>
        <dbReference type="ARBA" id="ARBA00012513"/>
    </source>
</evidence>
<evidence type="ECO:0000313" key="11">
    <source>
        <dbReference type="EMBL" id="CAA7389278.1"/>
    </source>
</evidence>
<feature type="region of interest" description="Disordered" evidence="9">
    <location>
        <begin position="313"/>
        <end position="332"/>
    </location>
</feature>
<keyword evidence="4" id="KW-0547">Nucleotide-binding</keyword>
<dbReference type="PROSITE" id="PS50011">
    <property type="entry name" value="PROTEIN_KINASE_DOM"/>
    <property type="match status" value="1"/>
</dbReference>
<dbReference type="CDD" id="cd13983">
    <property type="entry name" value="STKc_WNK"/>
    <property type="match status" value="1"/>
</dbReference>
<dbReference type="Pfam" id="PF12202">
    <property type="entry name" value="OSR1_C"/>
    <property type="match status" value="1"/>
</dbReference>
<comment type="catalytic activity">
    <reaction evidence="8">
        <text>L-seryl-[protein] + ATP = O-phospho-L-seryl-[protein] + ADP + H(+)</text>
        <dbReference type="Rhea" id="RHEA:17989"/>
        <dbReference type="Rhea" id="RHEA-COMP:9863"/>
        <dbReference type="Rhea" id="RHEA-COMP:11604"/>
        <dbReference type="ChEBI" id="CHEBI:15378"/>
        <dbReference type="ChEBI" id="CHEBI:29999"/>
        <dbReference type="ChEBI" id="CHEBI:30616"/>
        <dbReference type="ChEBI" id="CHEBI:83421"/>
        <dbReference type="ChEBI" id="CHEBI:456216"/>
        <dbReference type="EC" id="2.7.11.1"/>
    </reaction>
</comment>
<dbReference type="InterPro" id="IPR011009">
    <property type="entry name" value="Kinase-like_dom_sf"/>
</dbReference>
<evidence type="ECO:0000259" key="10">
    <source>
        <dbReference type="PROSITE" id="PS50011"/>
    </source>
</evidence>
<evidence type="ECO:0000256" key="6">
    <source>
        <dbReference type="ARBA" id="ARBA00022840"/>
    </source>
</evidence>
<evidence type="ECO:0000256" key="8">
    <source>
        <dbReference type="ARBA" id="ARBA00048679"/>
    </source>
</evidence>
<feature type="compositionally biased region" description="Polar residues" evidence="9">
    <location>
        <begin position="313"/>
        <end position="327"/>
    </location>
</feature>
<dbReference type="Proteomes" id="UP000663760">
    <property type="component" value="Chromosome 1"/>
</dbReference>
<evidence type="ECO:0000256" key="5">
    <source>
        <dbReference type="ARBA" id="ARBA00022777"/>
    </source>
</evidence>
<evidence type="ECO:0000256" key="9">
    <source>
        <dbReference type="SAM" id="MobiDB-lite"/>
    </source>
</evidence>
<keyword evidence="3" id="KW-0808">Transferase</keyword>
<dbReference type="AlphaFoldDB" id="A0A7I8K0Q8"/>
<dbReference type="FunFam" id="3.30.200.20:FF:000075">
    <property type="entry name" value="Probable serine/threonine-protein kinase WNK1"/>
    <property type="match status" value="1"/>
</dbReference>
<dbReference type="GO" id="GO:0004674">
    <property type="term" value="F:protein serine/threonine kinase activity"/>
    <property type="evidence" value="ECO:0007669"/>
    <property type="project" value="UniProtKB-KW"/>
</dbReference>
<dbReference type="InterPro" id="IPR000719">
    <property type="entry name" value="Prot_kinase_dom"/>
</dbReference>
<dbReference type="PANTHER" id="PTHR13902">
    <property type="entry name" value="SERINE/THREONINE-PROTEIN KINASE WNK WITH NO LYSINE -RELATED"/>
    <property type="match status" value="1"/>
</dbReference>
<evidence type="ECO:0000256" key="7">
    <source>
        <dbReference type="ARBA" id="ARBA00047899"/>
    </source>
</evidence>
<protein>
    <recommendedName>
        <fullName evidence="1">non-specific serine/threonine protein kinase</fullName>
        <ecNumber evidence="1">2.7.11.1</ecNumber>
    </recommendedName>
</protein>
<dbReference type="EMBL" id="LR746264">
    <property type="protein sequence ID" value="CAA7389278.1"/>
    <property type="molecule type" value="Genomic_DNA"/>
</dbReference>
<dbReference type="InterPro" id="IPR008271">
    <property type="entry name" value="Ser/Thr_kinase_AS"/>
</dbReference>
<feature type="domain" description="Protein kinase" evidence="10">
    <location>
        <begin position="37"/>
        <end position="296"/>
    </location>
</feature>
<dbReference type="GO" id="GO:0005524">
    <property type="term" value="F:ATP binding"/>
    <property type="evidence" value="ECO:0007669"/>
    <property type="project" value="UniProtKB-KW"/>
</dbReference>
<reference evidence="11" key="1">
    <citation type="submission" date="2020-02" db="EMBL/GenBank/DDBJ databases">
        <authorList>
            <person name="Scholz U."/>
            <person name="Mascher M."/>
            <person name="Fiebig A."/>
        </authorList>
    </citation>
    <scope>NUCLEOTIDE SEQUENCE</scope>
</reference>
<dbReference type="FunFam" id="1.10.510.10:FF:000046">
    <property type="entry name" value="probable serine/threonine-protein kinase WNK9"/>
    <property type="match status" value="1"/>
</dbReference>
<dbReference type="InterPro" id="IPR024678">
    <property type="entry name" value="Kinase_OSR1/WNK_CCT"/>
</dbReference>
<evidence type="ECO:0000256" key="4">
    <source>
        <dbReference type="ARBA" id="ARBA00022741"/>
    </source>
</evidence>
<organism evidence="11 12">
    <name type="scientific">Spirodela intermedia</name>
    <name type="common">Intermediate duckweed</name>
    <dbReference type="NCBI Taxonomy" id="51605"/>
    <lineage>
        <taxon>Eukaryota</taxon>
        <taxon>Viridiplantae</taxon>
        <taxon>Streptophyta</taxon>
        <taxon>Embryophyta</taxon>
        <taxon>Tracheophyta</taxon>
        <taxon>Spermatophyta</taxon>
        <taxon>Magnoliopsida</taxon>
        <taxon>Liliopsida</taxon>
        <taxon>Araceae</taxon>
        <taxon>Lemnoideae</taxon>
        <taxon>Spirodela</taxon>
    </lineage>
</organism>
<evidence type="ECO:0000313" key="12">
    <source>
        <dbReference type="Proteomes" id="UP000663760"/>
    </source>
</evidence>
<dbReference type="OrthoDB" id="4062651at2759"/>
<feature type="compositionally biased region" description="Low complexity" evidence="9">
    <location>
        <begin position="436"/>
        <end position="448"/>
    </location>
</feature>
<dbReference type="Gene3D" id="3.10.20.90">
    <property type="entry name" value="Phosphatidylinositol 3-kinase Catalytic Subunit, Chain A, domain 1"/>
    <property type="match status" value="1"/>
</dbReference>
<accession>A0A7I8K0Q8</accession>
<proteinExistence type="predicted"/>
<dbReference type="InterPro" id="IPR050588">
    <property type="entry name" value="WNK_Ser-Thr_kinase"/>
</dbReference>
<evidence type="ECO:0000256" key="2">
    <source>
        <dbReference type="ARBA" id="ARBA00022527"/>
    </source>
</evidence>
<gene>
    <name evidence="11" type="ORF">SI8410_01001356</name>
</gene>
<keyword evidence="6" id="KW-0067">ATP-binding</keyword>
<dbReference type="Gene3D" id="1.10.510.10">
    <property type="entry name" value="Transferase(Phosphotransferase) domain 1"/>
    <property type="match status" value="1"/>
</dbReference>
<dbReference type="Pfam" id="PF00069">
    <property type="entry name" value="Pkinase"/>
    <property type="match status" value="1"/>
</dbReference>
<dbReference type="Gene3D" id="3.30.200.20">
    <property type="entry name" value="Phosphorylase Kinase, domain 1"/>
    <property type="match status" value="1"/>
</dbReference>
<dbReference type="PROSITE" id="PS00108">
    <property type="entry name" value="PROTEIN_KINASE_ST"/>
    <property type="match status" value="1"/>
</dbReference>
<keyword evidence="2" id="KW-0723">Serine/threonine-protein kinase</keyword>
<name>A0A7I8K0Q8_SPIIN</name>
<comment type="catalytic activity">
    <reaction evidence="7">
        <text>L-threonyl-[protein] + ATP = O-phospho-L-threonyl-[protein] + ADP + H(+)</text>
        <dbReference type="Rhea" id="RHEA:46608"/>
        <dbReference type="Rhea" id="RHEA-COMP:11060"/>
        <dbReference type="Rhea" id="RHEA-COMP:11605"/>
        <dbReference type="ChEBI" id="CHEBI:15378"/>
        <dbReference type="ChEBI" id="CHEBI:30013"/>
        <dbReference type="ChEBI" id="CHEBI:30616"/>
        <dbReference type="ChEBI" id="CHEBI:61977"/>
        <dbReference type="ChEBI" id="CHEBI:456216"/>
        <dbReference type="EC" id="2.7.11.1"/>
    </reaction>
</comment>